<comment type="catalytic activity">
    <reaction evidence="8">
        <text>L-seryl-[protein] + ATP = O-phospho-L-seryl-[protein] + ADP + H(+)</text>
        <dbReference type="Rhea" id="RHEA:17989"/>
        <dbReference type="Rhea" id="RHEA-COMP:9863"/>
        <dbReference type="Rhea" id="RHEA-COMP:11604"/>
        <dbReference type="ChEBI" id="CHEBI:15378"/>
        <dbReference type="ChEBI" id="CHEBI:29999"/>
        <dbReference type="ChEBI" id="CHEBI:30616"/>
        <dbReference type="ChEBI" id="CHEBI:83421"/>
        <dbReference type="ChEBI" id="CHEBI:456216"/>
        <dbReference type="EC" id="2.7.11.1"/>
    </reaction>
</comment>
<evidence type="ECO:0000313" key="14">
    <source>
        <dbReference type="EMBL" id="KAK6997088.1"/>
    </source>
</evidence>
<keyword evidence="6 9" id="KW-0067">ATP-binding</keyword>
<dbReference type="SUPFAM" id="SSF56112">
    <property type="entry name" value="Protein kinase-like (PK-like)"/>
    <property type="match status" value="1"/>
</dbReference>
<protein>
    <recommendedName>
        <fullName evidence="1">non-specific serine/threonine protein kinase</fullName>
        <ecNumber evidence="1">2.7.11.1</ecNumber>
    </recommendedName>
</protein>
<evidence type="ECO:0000256" key="11">
    <source>
        <dbReference type="SAM" id="MobiDB-lite"/>
    </source>
</evidence>
<dbReference type="EMBL" id="JAWWNJ010000094">
    <property type="protein sequence ID" value="KAK6997088.1"/>
    <property type="molecule type" value="Genomic_DNA"/>
</dbReference>
<dbReference type="PROSITE" id="PS00107">
    <property type="entry name" value="PROTEIN_KINASE_ATP"/>
    <property type="match status" value="1"/>
</dbReference>
<gene>
    <name evidence="14" type="ORF">R3P38DRAFT_2564286</name>
</gene>
<reference evidence="14 15" key="1">
    <citation type="journal article" date="2024" name="J Genomics">
        <title>Draft genome sequencing and assembly of Favolaschia claudopus CIRM-BRFM 2984 isolated from oak limbs.</title>
        <authorList>
            <person name="Navarro D."/>
            <person name="Drula E."/>
            <person name="Chaduli D."/>
            <person name="Cazenave R."/>
            <person name="Ahrendt S."/>
            <person name="Wang J."/>
            <person name="Lipzen A."/>
            <person name="Daum C."/>
            <person name="Barry K."/>
            <person name="Grigoriev I.V."/>
            <person name="Favel A."/>
            <person name="Rosso M.N."/>
            <person name="Martin F."/>
        </authorList>
    </citation>
    <scope>NUCLEOTIDE SEQUENCE [LARGE SCALE GENOMIC DNA]</scope>
    <source>
        <strain evidence="14 15">CIRM-BRFM 2984</strain>
    </source>
</reference>
<feature type="transmembrane region" description="Helical" evidence="12">
    <location>
        <begin position="28"/>
        <end position="46"/>
    </location>
</feature>
<evidence type="ECO:0000256" key="12">
    <source>
        <dbReference type="SAM" id="Phobius"/>
    </source>
</evidence>
<dbReference type="Pfam" id="PF00069">
    <property type="entry name" value="Pkinase"/>
    <property type="match status" value="1"/>
</dbReference>
<keyword evidence="12" id="KW-0472">Membrane</keyword>
<feature type="domain" description="Protein kinase" evidence="13">
    <location>
        <begin position="128"/>
        <end position="386"/>
    </location>
</feature>
<dbReference type="PROSITE" id="PS50011">
    <property type="entry name" value="PROTEIN_KINASE_DOM"/>
    <property type="match status" value="1"/>
</dbReference>
<evidence type="ECO:0000256" key="7">
    <source>
        <dbReference type="ARBA" id="ARBA00047899"/>
    </source>
</evidence>
<evidence type="ECO:0000256" key="6">
    <source>
        <dbReference type="ARBA" id="ARBA00022840"/>
    </source>
</evidence>
<comment type="caution">
    <text evidence="14">The sequence shown here is derived from an EMBL/GenBank/DDBJ whole genome shotgun (WGS) entry which is preliminary data.</text>
</comment>
<feature type="compositionally biased region" description="Polar residues" evidence="11">
    <location>
        <begin position="71"/>
        <end position="81"/>
    </location>
</feature>
<dbReference type="PANTHER" id="PTHR24356">
    <property type="entry name" value="SERINE/THREONINE-PROTEIN KINASE"/>
    <property type="match status" value="1"/>
</dbReference>
<comment type="catalytic activity">
    <reaction evidence="7">
        <text>L-threonyl-[protein] + ATP = O-phospho-L-threonyl-[protein] + ADP + H(+)</text>
        <dbReference type="Rhea" id="RHEA:46608"/>
        <dbReference type="Rhea" id="RHEA-COMP:11060"/>
        <dbReference type="Rhea" id="RHEA-COMP:11605"/>
        <dbReference type="ChEBI" id="CHEBI:15378"/>
        <dbReference type="ChEBI" id="CHEBI:30013"/>
        <dbReference type="ChEBI" id="CHEBI:30616"/>
        <dbReference type="ChEBI" id="CHEBI:61977"/>
        <dbReference type="ChEBI" id="CHEBI:456216"/>
        <dbReference type="EC" id="2.7.11.1"/>
    </reaction>
</comment>
<keyword evidence="15" id="KW-1185">Reference proteome</keyword>
<dbReference type="GO" id="GO:0005524">
    <property type="term" value="F:ATP binding"/>
    <property type="evidence" value="ECO:0007669"/>
    <property type="project" value="UniProtKB-UniRule"/>
</dbReference>
<dbReference type="Gene3D" id="3.30.200.20">
    <property type="entry name" value="Phosphorylase Kinase, domain 1"/>
    <property type="match status" value="1"/>
</dbReference>
<name>A0AAW0A160_9AGAR</name>
<keyword evidence="2 10" id="KW-0723">Serine/threonine-protein kinase</keyword>
<evidence type="ECO:0000256" key="1">
    <source>
        <dbReference type="ARBA" id="ARBA00012513"/>
    </source>
</evidence>
<keyword evidence="4 9" id="KW-0547">Nucleotide-binding</keyword>
<dbReference type="AlphaFoldDB" id="A0AAW0A160"/>
<keyword evidence="12" id="KW-1133">Transmembrane helix</keyword>
<dbReference type="Proteomes" id="UP001362999">
    <property type="component" value="Unassembled WGS sequence"/>
</dbReference>
<dbReference type="PANTHER" id="PTHR24356:SF1">
    <property type="entry name" value="SERINE_THREONINE-PROTEIN KINASE GREATWALL"/>
    <property type="match status" value="1"/>
</dbReference>
<dbReference type="CDD" id="cd00180">
    <property type="entry name" value="PKc"/>
    <property type="match status" value="1"/>
</dbReference>
<sequence>MNVFFPTKTLKLHTPPTITSFPQYTAPLALYFVGFAVTVVGLFFVLDDSSLSTLGTNTSEVDTSLPPGTDATASDPSVNSGLDQPLQCSTLDVSLPGTYSLLDDFAPCRPCRPVNSLGLANDPPLWTLNSVKLLGVGGFGRVFEVETADKSRHFAVKKIRKICPFTGMQAWHSVKYELNIHQLMPNHPAFPNVHGLFHDANNFFIVMDLGGDPFDEVEVPSRAAAMFYGRQLVDAVHELHRQGFVHLDIKPENLLLSANGTVQLIDYGLVDRLGPPTEFSQSRQQSLMLWPEKLDARLAGLYCGTTGYISPSLLEGPRCYGADLWGIGMVLYEWDDPSFMLNGTAWVREHKHDLSEVDVDFFRRIFSWTRPWRFNSWEELLEHPFWNA</sequence>
<organism evidence="14 15">
    <name type="scientific">Favolaschia claudopus</name>
    <dbReference type="NCBI Taxonomy" id="2862362"/>
    <lineage>
        <taxon>Eukaryota</taxon>
        <taxon>Fungi</taxon>
        <taxon>Dikarya</taxon>
        <taxon>Basidiomycota</taxon>
        <taxon>Agaricomycotina</taxon>
        <taxon>Agaricomycetes</taxon>
        <taxon>Agaricomycetidae</taxon>
        <taxon>Agaricales</taxon>
        <taxon>Marasmiineae</taxon>
        <taxon>Mycenaceae</taxon>
        <taxon>Favolaschia</taxon>
    </lineage>
</organism>
<evidence type="ECO:0000256" key="3">
    <source>
        <dbReference type="ARBA" id="ARBA00022679"/>
    </source>
</evidence>
<evidence type="ECO:0000256" key="4">
    <source>
        <dbReference type="ARBA" id="ARBA00022741"/>
    </source>
</evidence>
<evidence type="ECO:0000256" key="5">
    <source>
        <dbReference type="ARBA" id="ARBA00022777"/>
    </source>
</evidence>
<dbReference type="GO" id="GO:0004674">
    <property type="term" value="F:protein serine/threonine kinase activity"/>
    <property type="evidence" value="ECO:0007669"/>
    <property type="project" value="UniProtKB-KW"/>
</dbReference>
<dbReference type="PROSITE" id="PS00108">
    <property type="entry name" value="PROTEIN_KINASE_ST"/>
    <property type="match status" value="1"/>
</dbReference>
<evidence type="ECO:0000259" key="13">
    <source>
        <dbReference type="PROSITE" id="PS50011"/>
    </source>
</evidence>
<evidence type="ECO:0000256" key="2">
    <source>
        <dbReference type="ARBA" id="ARBA00022527"/>
    </source>
</evidence>
<keyword evidence="5 14" id="KW-0418">Kinase</keyword>
<feature type="binding site" evidence="9">
    <location>
        <position position="158"/>
    </location>
    <ligand>
        <name>ATP</name>
        <dbReference type="ChEBI" id="CHEBI:30616"/>
    </ligand>
</feature>
<dbReference type="Gene3D" id="1.10.510.10">
    <property type="entry name" value="Transferase(Phosphotransferase) domain 1"/>
    <property type="match status" value="1"/>
</dbReference>
<dbReference type="SMART" id="SM00220">
    <property type="entry name" value="S_TKc"/>
    <property type="match status" value="1"/>
</dbReference>
<keyword evidence="3" id="KW-0808">Transferase</keyword>
<evidence type="ECO:0000256" key="9">
    <source>
        <dbReference type="PROSITE-ProRule" id="PRU10141"/>
    </source>
</evidence>
<accession>A0AAW0A160</accession>
<feature type="region of interest" description="Disordered" evidence="11">
    <location>
        <begin position="56"/>
        <end position="81"/>
    </location>
</feature>
<dbReference type="EC" id="2.7.11.1" evidence="1"/>
<dbReference type="InterPro" id="IPR000719">
    <property type="entry name" value="Prot_kinase_dom"/>
</dbReference>
<comment type="similarity">
    <text evidence="10">Belongs to the protein kinase superfamily.</text>
</comment>
<evidence type="ECO:0000256" key="8">
    <source>
        <dbReference type="ARBA" id="ARBA00048679"/>
    </source>
</evidence>
<proteinExistence type="inferred from homology"/>
<keyword evidence="12" id="KW-0812">Transmembrane</keyword>
<dbReference type="InterPro" id="IPR011009">
    <property type="entry name" value="Kinase-like_dom_sf"/>
</dbReference>
<dbReference type="InterPro" id="IPR050236">
    <property type="entry name" value="Ser_Thr_kinase_AGC"/>
</dbReference>
<dbReference type="InterPro" id="IPR008271">
    <property type="entry name" value="Ser/Thr_kinase_AS"/>
</dbReference>
<evidence type="ECO:0000256" key="10">
    <source>
        <dbReference type="RuleBase" id="RU000304"/>
    </source>
</evidence>
<evidence type="ECO:0000313" key="15">
    <source>
        <dbReference type="Proteomes" id="UP001362999"/>
    </source>
</evidence>
<dbReference type="InterPro" id="IPR017441">
    <property type="entry name" value="Protein_kinase_ATP_BS"/>
</dbReference>